<organism evidence="1 2">
    <name type="scientific">Candidatus Portnoybacteria bacterium CG_4_10_14_0_8_um_filter_40_50</name>
    <dbReference type="NCBI Taxonomy" id="1974800"/>
    <lineage>
        <taxon>Bacteria</taxon>
        <taxon>Candidatus Portnoyibacteriota</taxon>
    </lineage>
</organism>
<evidence type="ECO:0000313" key="1">
    <source>
        <dbReference type="EMBL" id="PIY74403.1"/>
    </source>
</evidence>
<proteinExistence type="predicted"/>
<evidence type="ECO:0008006" key="3">
    <source>
        <dbReference type="Google" id="ProtNLM"/>
    </source>
</evidence>
<dbReference type="Pfam" id="PF13365">
    <property type="entry name" value="Trypsin_2"/>
    <property type="match status" value="1"/>
</dbReference>
<reference evidence="2" key="1">
    <citation type="submission" date="2017-09" db="EMBL/GenBank/DDBJ databases">
        <title>Depth-based differentiation of microbial function through sediment-hosted aquifers and enrichment of novel symbionts in the deep terrestrial subsurface.</title>
        <authorList>
            <person name="Probst A.J."/>
            <person name="Ladd B."/>
            <person name="Jarett J.K."/>
            <person name="Geller-Mcgrath D.E."/>
            <person name="Sieber C.M.K."/>
            <person name="Emerson J.B."/>
            <person name="Anantharaman K."/>
            <person name="Thomas B.C."/>
            <person name="Malmstrom R."/>
            <person name="Stieglmeier M."/>
            <person name="Klingl A."/>
            <person name="Woyke T."/>
            <person name="Ryan C.M."/>
            <person name="Banfield J.F."/>
        </authorList>
    </citation>
    <scope>NUCLEOTIDE SEQUENCE [LARGE SCALE GENOMIC DNA]</scope>
</reference>
<dbReference type="Proteomes" id="UP000229481">
    <property type="component" value="Unassembled WGS sequence"/>
</dbReference>
<dbReference type="PANTHER" id="PTHR22939:SF129">
    <property type="entry name" value="SERINE PROTEASE HTRA2, MITOCHONDRIAL"/>
    <property type="match status" value="1"/>
</dbReference>
<dbReference type="PANTHER" id="PTHR22939">
    <property type="entry name" value="SERINE PROTEASE FAMILY S1C HTRA-RELATED"/>
    <property type="match status" value="1"/>
</dbReference>
<dbReference type="GO" id="GO:0006515">
    <property type="term" value="P:protein quality control for misfolded or incompletely synthesized proteins"/>
    <property type="evidence" value="ECO:0007669"/>
    <property type="project" value="TreeGrafter"/>
</dbReference>
<comment type="caution">
    <text evidence="1">The sequence shown here is derived from an EMBL/GenBank/DDBJ whole genome shotgun (WGS) entry which is preliminary data.</text>
</comment>
<sequence>MDKKKVLNLLIIFFLGGLGGVLADNFVLPRLASIPLLSKIGFIRQIGDGTTIINPTERIIITENTALEDAIDRIAPCLVFIQSFSGNKLIGQGTGFIVTADGLIITAADNLSAKATSHLVYRNSHSLTAQIVRTDAASGLVLLKIEENNLPVVSFADISQIRLGGRVVLVGARLNNKELGKFVNLGIVRGLGEEALEVNLDESDLLANGGPLINIKGEALGLNLIDNAGFKKTVPSDAIKKFLEG</sequence>
<protein>
    <recommendedName>
        <fullName evidence="3">Serine protease</fullName>
    </recommendedName>
</protein>
<dbReference type="EMBL" id="PFLK01000084">
    <property type="protein sequence ID" value="PIY74403.1"/>
    <property type="molecule type" value="Genomic_DNA"/>
</dbReference>
<dbReference type="Gene3D" id="2.40.10.120">
    <property type="match status" value="1"/>
</dbReference>
<dbReference type="AlphaFoldDB" id="A0A2M7QQ39"/>
<dbReference type="SUPFAM" id="SSF50494">
    <property type="entry name" value="Trypsin-like serine proteases"/>
    <property type="match status" value="1"/>
</dbReference>
<dbReference type="InterPro" id="IPR009003">
    <property type="entry name" value="Peptidase_S1_PA"/>
</dbReference>
<evidence type="ECO:0000313" key="2">
    <source>
        <dbReference type="Proteomes" id="UP000229481"/>
    </source>
</evidence>
<name>A0A2M7QQ39_9BACT</name>
<gene>
    <name evidence="1" type="ORF">COY85_03355</name>
</gene>
<dbReference type="GO" id="GO:0042597">
    <property type="term" value="C:periplasmic space"/>
    <property type="evidence" value="ECO:0007669"/>
    <property type="project" value="TreeGrafter"/>
</dbReference>
<accession>A0A2M7QQ39</accession>